<keyword evidence="1" id="KW-1133">Transmembrane helix</keyword>
<protein>
    <submittedName>
        <fullName evidence="2">Uncharacterized protein</fullName>
    </submittedName>
</protein>
<feature type="transmembrane region" description="Helical" evidence="1">
    <location>
        <begin position="23"/>
        <end position="51"/>
    </location>
</feature>
<evidence type="ECO:0000256" key="1">
    <source>
        <dbReference type="SAM" id="Phobius"/>
    </source>
</evidence>
<gene>
    <name evidence="2" type="ORF">OXD698_LOCUS21220</name>
</gene>
<dbReference type="AlphaFoldDB" id="A0A819EIB8"/>
<keyword evidence="1" id="KW-0472">Membrane</keyword>
<name>A0A819EIB8_9BILA</name>
<dbReference type="Proteomes" id="UP000663844">
    <property type="component" value="Unassembled WGS sequence"/>
</dbReference>
<evidence type="ECO:0000313" key="3">
    <source>
        <dbReference type="Proteomes" id="UP000663844"/>
    </source>
</evidence>
<comment type="caution">
    <text evidence="2">The sequence shown here is derived from an EMBL/GenBank/DDBJ whole genome shotgun (WGS) entry which is preliminary data.</text>
</comment>
<keyword evidence="1" id="KW-0812">Transmembrane</keyword>
<organism evidence="2 3">
    <name type="scientific">Adineta steineri</name>
    <dbReference type="NCBI Taxonomy" id="433720"/>
    <lineage>
        <taxon>Eukaryota</taxon>
        <taxon>Metazoa</taxon>
        <taxon>Spiralia</taxon>
        <taxon>Gnathifera</taxon>
        <taxon>Rotifera</taxon>
        <taxon>Eurotatoria</taxon>
        <taxon>Bdelloidea</taxon>
        <taxon>Adinetida</taxon>
        <taxon>Adinetidae</taxon>
        <taxon>Adineta</taxon>
    </lineage>
</organism>
<feature type="transmembrane region" description="Helical" evidence="1">
    <location>
        <begin position="63"/>
        <end position="87"/>
    </location>
</feature>
<dbReference type="EMBL" id="CAJOAZ010001734">
    <property type="protein sequence ID" value="CAF3849976.1"/>
    <property type="molecule type" value="Genomic_DNA"/>
</dbReference>
<reference evidence="2" key="1">
    <citation type="submission" date="2021-02" db="EMBL/GenBank/DDBJ databases">
        <authorList>
            <person name="Nowell W R."/>
        </authorList>
    </citation>
    <scope>NUCLEOTIDE SEQUENCE</scope>
</reference>
<evidence type="ECO:0000313" key="2">
    <source>
        <dbReference type="EMBL" id="CAF3849976.1"/>
    </source>
</evidence>
<sequence length="104" mass="11590">MNASIVLLDSLKDSNLTIINNQAWFISIDILLIICLTLTIILAMIFLFIILIDSSCQTVPMILITNSCFSSLSLAVAILWSAVITFYNDLNQIQYHDPTCIIHG</sequence>
<proteinExistence type="predicted"/>
<accession>A0A819EIB8</accession>